<dbReference type="EMBL" id="JACHXO010000010">
    <property type="protein sequence ID" value="MBB3197004.1"/>
    <property type="molecule type" value="Genomic_DNA"/>
</dbReference>
<dbReference type="InterPro" id="IPR037482">
    <property type="entry name" value="ST1585_MBL-fold"/>
</dbReference>
<dbReference type="PANTHER" id="PTHR42951">
    <property type="entry name" value="METALLO-BETA-LACTAMASE DOMAIN-CONTAINING"/>
    <property type="match status" value="1"/>
</dbReference>
<dbReference type="Gene3D" id="3.60.15.10">
    <property type="entry name" value="Ribonuclease Z/Hydroxyacylglutathione hydrolase-like"/>
    <property type="match status" value="1"/>
</dbReference>
<evidence type="ECO:0000313" key="5">
    <source>
        <dbReference type="Proteomes" id="UP000574369"/>
    </source>
</evidence>
<protein>
    <submittedName>
        <fullName evidence="4">Glyoxylase-like metal-dependent hydrolase (Beta-lactamase superfamily II)</fullName>
    </submittedName>
</protein>
<reference evidence="4 5" key="1">
    <citation type="submission" date="2020-08" db="EMBL/GenBank/DDBJ databases">
        <title>Genomic Encyclopedia of Type Strains, Phase III (KMG-III): the genomes of soil and plant-associated and newly described type strains.</title>
        <authorList>
            <person name="Whitman W."/>
        </authorList>
    </citation>
    <scope>NUCLEOTIDE SEQUENCE [LARGE SCALE GENOMIC DNA]</scope>
    <source>
        <strain evidence="4 5">CECT 7247</strain>
    </source>
</reference>
<evidence type="ECO:0000256" key="1">
    <source>
        <dbReference type="SAM" id="Coils"/>
    </source>
</evidence>
<evidence type="ECO:0000259" key="3">
    <source>
        <dbReference type="SMART" id="SM00849"/>
    </source>
</evidence>
<comment type="caution">
    <text evidence="4">The sequence shown here is derived from an EMBL/GenBank/DDBJ whole genome shotgun (WGS) entry which is preliminary data.</text>
</comment>
<feature type="region of interest" description="Disordered" evidence="2">
    <location>
        <begin position="1"/>
        <end position="20"/>
    </location>
</feature>
<dbReference type="InterPro" id="IPR036866">
    <property type="entry name" value="RibonucZ/Hydroxyglut_hydro"/>
</dbReference>
<dbReference type="Pfam" id="PF00753">
    <property type="entry name" value="Lactamase_B"/>
    <property type="match status" value="1"/>
</dbReference>
<dbReference type="PANTHER" id="PTHR42951:SF22">
    <property type="entry name" value="METALLO BETA-LACTAMASE SUPERFAMILY LIPOPROTEIN"/>
    <property type="match status" value="1"/>
</dbReference>
<accession>A0ABR6GY77</accession>
<evidence type="ECO:0000256" key="2">
    <source>
        <dbReference type="SAM" id="MobiDB-lite"/>
    </source>
</evidence>
<evidence type="ECO:0000313" key="4">
    <source>
        <dbReference type="EMBL" id="MBB3197004.1"/>
    </source>
</evidence>
<dbReference type="InterPro" id="IPR001279">
    <property type="entry name" value="Metallo-B-lactamas"/>
</dbReference>
<gene>
    <name evidence="4" type="ORF">FHS28_004429</name>
</gene>
<dbReference type="SMART" id="SM00849">
    <property type="entry name" value="Lactamase_B"/>
    <property type="match status" value="1"/>
</dbReference>
<dbReference type="RefSeq" id="WP_246410460.1">
    <property type="nucleotide sequence ID" value="NZ_JACHXO010000010.1"/>
</dbReference>
<dbReference type="InterPro" id="IPR050855">
    <property type="entry name" value="NDM-1-like"/>
</dbReference>
<sequence>MPANALPSTSPSTPSTSSKLPSYAQEFGHGIYAIDTAFQRDHFDAAYLMVDDGRAAFIDTGTRHAVPRLLGTLEALGLSPQAVDWVIPTHVHLDHAGGVGPLMEQLPTARLLVHPRGLRHMVDPSALWAGALAVYGEEEMQRSYGTLVGVPEARTVASTDEQRITLGQRELRLIDTPGHARHHHCIWDPVSRGWFTGDTFGLSYREFDDTNGRAWILPTSTPVQFEPDALIASIERMLAAQPQRMYLTHYGAVGRDAADVQRLAQLLVSQIREMAAIAMSLREASDRHEALKRELLALYQRGVAAHLVDAMPPDAMTPERVAHLLTMDVELNAQGLGVWLDKLDKLPTR</sequence>
<organism evidence="4 5">
    <name type="scientific">Roseateles terrae</name>
    <dbReference type="NCBI Taxonomy" id="431060"/>
    <lineage>
        <taxon>Bacteria</taxon>
        <taxon>Pseudomonadati</taxon>
        <taxon>Pseudomonadota</taxon>
        <taxon>Betaproteobacteria</taxon>
        <taxon>Burkholderiales</taxon>
        <taxon>Sphaerotilaceae</taxon>
        <taxon>Roseateles</taxon>
    </lineage>
</organism>
<feature type="coiled-coil region" evidence="1">
    <location>
        <begin position="274"/>
        <end position="301"/>
    </location>
</feature>
<keyword evidence="1" id="KW-0175">Coiled coil</keyword>
<keyword evidence="5" id="KW-1185">Reference proteome</keyword>
<dbReference type="SUPFAM" id="SSF56281">
    <property type="entry name" value="Metallo-hydrolase/oxidoreductase"/>
    <property type="match status" value="1"/>
</dbReference>
<name>A0ABR6GY77_9BURK</name>
<feature type="domain" description="Metallo-beta-lactamase" evidence="3">
    <location>
        <begin position="43"/>
        <end position="249"/>
    </location>
</feature>
<feature type="compositionally biased region" description="Low complexity" evidence="2">
    <location>
        <begin position="7"/>
        <end position="18"/>
    </location>
</feature>
<dbReference type="Proteomes" id="UP000574369">
    <property type="component" value="Unassembled WGS sequence"/>
</dbReference>
<proteinExistence type="predicted"/>
<dbReference type="CDD" id="cd07726">
    <property type="entry name" value="ST1585-like_MBL-fold"/>
    <property type="match status" value="1"/>
</dbReference>